<dbReference type="EMBL" id="CP089984">
    <property type="protein sequence ID" value="WXB17680.1"/>
    <property type="molecule type" value="Genomic_DNA"/>
</dbReference>
<accession>A0ABZ2M515</accession>
<keyword evidence="4" id="KW-1185">Reference proteome</keyword>
<gene>
    <name evidence="3" type="primary">tssC</name>
    <name evidence="3" type="ORF">LZC94_10505</name>
</gene>
<dbReference type="RefSeq" id="WP_394827320.1">
    <property type="nucleotide sequence ID" value="NZ_CP089984.1"/>
</dbReference>
<evidence type="ECO:0000313" key="4">
    <source>
        <dbReference type="Proteomes" id="UP001370348"/>
    </source>
</evidence>
<proteinExistence type="predicted"/>
<name>A0ABZ2M515_9BACT</name>
<dbReference type="PANTHER" id="PTHR35565:SF1">
    <property type="entry name" value="TYPE VI SECRETION SYSTEM CONTRACTILE SHEATH LARGE SUBUNIT"/>
    <property type="match status" value="1"/>
</dbReference>
<evidence type="ECO:0000313" key="3">
    <source>
        <dbReference type="EMBL" id="WXB17680.1"/>
    </source>
</evidence>
<organism evidence="3 4">
    <name type="scientific">Pendulispora albinea</name>
    <dbReference type="NCBI Taxonomy" id="2741071"/>
    <lineage>
        <taxon>Bacteria</taxon>
        <taxon>Pseudomonadati</taxon>
        <taxon>Myxococcota</taxon>
        <taxon>Myxococcia</taxon>
        <taxon>Myxococcales</taxon>
        <taxon>Sorangiineae</taxon>
        <taxon>Pendulisporaceae</taxon>
        <taxon>Pendulispora</taxon>
    </lineage>
</organism>
<evidence type="ECO:0000259" key="2">
    <source>
        <dbReference type="Pfam" id="PF18945"/>
    </source>
</evidence>
<sequence>MTAADTVTASSPDDMAVESLIAQLAGSPDLTDWLIAKLDERIGRQVDVILHHPKFQALESAWRGLKFVVDRVDFTENIRIKVWNYSKEELRSDLAENPDPTKSWLYRIVYSEEYGQHGGEPYTAIFAPFAMTSSPEDLDLLRGMASVAAMAHAPIFLDLDPLLFGVASYEELTAMTDLHAVFDTPQMSAWNRFRETEDSRYVGLLLPRMLLRLPHRDVDQSDGSAESFVYNERIDGIRDHLWGSATYAFGVRLADSHARHRTAMGVLGTFDDEPPVRDWHAAMNSDACKPPVDVVLSRKKELALAELGFIALTCDPVEGSLRFATASSLQKPKVLCSDHGPQATLNYYLGTQIPYLLFISLFAHFVKIIQREHLGGHHTAGELASDLTTWIRQFVNRAENPPAAMRLRFPLRSAKVDVREIDGQPGWYHMNLIVRPHMRYKGAEFELSVPGRLDRR</sequence>
<dbReference type="Pfam" id="PF18945">
    <property type="entry name" value="VipB_2"/>
    <property type="match status" value="1"/>
</dbReference>
<dbReference type="Pfam" id="PF05943">
    <property type="entry name" value="VipB"/>
    <property type="match status" value="1"/>
</dbReference>
<dbReference type="Proteomes" id="UP001370348">
    <property type="component" value="Chromosome"/>
</dbReference>
<dbReference type="InterPro" id="IPR010269">
    <property type="entry name" value="T6SS_TssC-like"/>
</dbReference>
<dbReference type="PANTHER" id="PTHR35565">
    <property type="entry name" value="CYTOPLASMIC PROTEIN-RELATED"/>
    <property type="match status" value="1"/>
</dbReference>
<feature type="domain" description="TssC1 C-terminal" evidence="2">
    <location>
        <begin position="342"/>
        <end position="452"/>
    </location>
</feature>
<reference evidence="3 4" key="1">
    <citation type="submission" date="2021-12" db="EMBL/GenBank/DDBJ databases">
        <title>Discovery of the Pendulisporaceae a myxobacterial family with distinct sporulation behavior and unique specialized metabolism.</title>
        <authorList>
            <person name="Garcia R."/>
            <person name="Popoff A."/>
            <person name="Bader C.D."/>
            <person name="Loehr J."/>
            <person name="Walesch S."/>
            <person name="Walt C."/>
            <person name="Boldt J."/>
            <person name="Bunk B."/>
            <person name="Haeckl F.J.F.P.J."/>
            <person name="Gunesch A.P."/>
            <person name="Birkelbach J."/>
            <person name="Nuebel U."/>
            <person name="Pietschmann T."/>
            <person name="Bach T."/>
            <person name="Mueller R."/>
        </authorList>
    </citation>
    <scope>NUCLEOTIDE SEQUENCE [LARGE SCALE GENOMIC DNA]</scope>
    <source>
        <strain evidence="3 4">MSr11954</strain>
    </source>
</reference>
<evidence type="ECO:0000259" key="1">
    <source>
        <dbReference type="Pfam" id="PF05943"/>
    </source>
</evidence>
<protein>
    <submittedName>
        <fullName evidence="3">Type VI secretion system contractile sheath large subunit</fullName>
    </submittedName>
</protein>
<dbReference type="InterPro" id="IPR044032">
    <property type="entry name" value="TssC1_C"/>
</dbReference>
<dbReference type="NCBIfam" id="TIGR03355">
    <property type="entry name" value="VI_chp_2"/>
    <property type="match status" value="1"/>
</dbReference>
<feature type="domain" description="TssC1 N-terminal" evidence="1">
    <location>
        <begin position="34"/>
        <end position="330"/>
    </location>
</feature>
<dbReference type="InterPro" id="IPR044031">
    <property type="entry name" value="TssC1_N"/>
</dbReference>